<evidence type="ECO:0000313" key="3">
    <source>
        <dbReference type="EMBL" id="ORE89198.1"/>
    </source>
</evidence>
<dbReference type="Proteomes" id="UP000192342">
    <property type="component" value="Unassembled WGS sequence"/>
</dbReference>
<sequence length="311" mass="33837">MGNQGLKYAALAAVVLAIVLGVLAWRMSMSMTDQAREQARAEIAAQQQVNDVEQEQTTLAVVALRSLAATQVIGVDDVALKPVAVVPERYFSRVEDVVGREPLIDIDAGAPVTPRYFRDSNVLARLIPDGHKAMSLEISDIVAVGGFVRPGDEVDLLLFVRGSDGPPQSRILLPRVLVLAYEDRIIERPQGLSKEEGRNDRRARTRTAVVAIPDEQTTKVMLGASLGEIRLALHRQMLAGSEPADSDSLLPPAQPEATPSPAQTDKERLAAEQAITLQELTRLAEKKPSRPKPPAYTVQVFRGSDMQKVSE</sequence>
<name>A0A1Y1SHZ2_9GAMM</name>
<dbReference type="Pfam" id="PF08666">
    <property type="entry name" value="SAF"/>
    <property type="match status" value="1"/>
</dbReference>
<evidence type="ECO:0000259" key="2">
    <source>
        <dbReference type="SMART" id="SM00858"/>
    </source>
</evidence>
<accession>A0A1Y1SHZ2</accession>
<gene>
    <name evidence="3" type="ORF">ATO7_04945</name>
</gene>
<dbReference type="SMART" id="SM00858">
    <property type="entry name" value="SAF"/>
    <property type="match status" value="1"/>
</dbReference>
<proteinExistence type="predicted"/>
<dbReference type="RefSeq" id="WP_083560095.1">
    <property type="nucleotide sequence ID" value="NZ_AQQV01000001.1"/>
</dbReference>
<feature type="region of interest" description="Disordered" evidence="1">
    <location>
        <begin position="281"/>
        <end position="311"/>
    </location>
</feature>
<evidence type="ECO:0000313" key="4">
    <source>
        <dbReference type="Proteomes" id="UP000192342"/>
    </source>
</evidence>
<dbReference type="EMBL" id="AQQV01000001">
    <property type="protein sequence ID" value="ORE89198.1"/>
    <property type="molecule type" value="Genomic_DNA"/>
</dbReference>
<keyword evidence="4" id="KW-1185">Reference proteome</keyword>
<dbReference type="InterPro" id="IPR013974">
    <property type="entry name" value="SAF"/>
</dbReference>
<dbReference type="Gene3D" id="3.90.1210.10">
    <property type="entry name" value="Antifreeze-like/N-acetylneuraminic acid synthase C-terminal domain"/>
    <property type="match status" value="1"/>
</dbReference>
<dbReference type="AlphaFoldDB" id="A0A1Y1SHZ2"/>
<comment type="caution">
    <text evidence="3">The sequence shown here is derived from an EMBL/GenBank/DDBJ whole genome shotgun (WGS) entry which is preliminary data.</text>
</comment>
<dbReference type="CDD" id="cd11614">
    <property type="entry name" value="SAF_CpaB_FlgA_like"/>
    <property type="match status" value="1"/>
</dbReference>
<dbReference type="NCBIfam" id="TIGR03177">
    <property type="entry name" value="pilus_cpaB"/>
    <property type="match status" value="1"/>
</dbReference>
<organism evidence="3 4">
    <name type="scientific">Oceanococcus atlanticus</name>
    <dbReference type="NCBI Taxonomy" id="1317117"/>
    <lineage>
        <taxon>Bacteria</taxon>
        <taxon>Pseudomonadati</taxon>
        <taxon>Pseudomonadota</taxon>
        <taxon>Gammaproteobacteria</taxon>
        <taxon>Chromatiales</taxon>
        <taxon>Oceanococcaceae</taxon>
        <taxon>Oceanococcus</taxon>
    </lineage>
</organism>
<feature type="region of interest" description="Disordered" evidence="1">
    <location>
        <begin position="240"/>
        <end position="268"/>
    </location>
</feature>
<dbReference type="OrthoDB" id="146902at2"/>
<dbReference type="STRING" id="1317117.ATO7_04945"/>
<dbReference type="Pfam" id="PF16976">
    <property type="entry name" value="RcpC"/>
    <property type="match status" value="1"/>
</dbReference>
<protein>
    <submittedName>
        <fullName evidence="3">Flp pilus assembly protein CpaB</fullName>
    </submittedName>
</protein>
<dbReference type="InterPro" id="IPR031571">
    <property type="entry name" value="RcpC_dom"/>
</dbReference>
<evidence type="ECO:0000256" key="1">
    <source>
        <dbReference type="SAM" id="MobiDB-lite"/>
    </source>
</evidence>
<feature type="domain" description="SAF" evidence="2">
    <location>
        <begin position="58"/>
        <end position="118"/>
    </location>
</feature>
<reference evidence="3 4" key="1">
    <citation type="submission" date="2013-04" db="EMBL/GenBank/DDBJ databases">
        <title>Oceanococcus atlanticus 22II-S10r2 Genome Sequencing.</title>
        <authorList>
            <person name="Lai Q."/>
            <person name="Li G."/>
            <person name="Shao Z."/>
        </authorList>
    </citation>
    <scope>NUCLEOTIDE SEQUENCE [LARGE SCALE GENOMIC DNA]</scope>
    <source>
        <strain evidence="3 4">22II-S10r2</strain>
    </source>
</reference>
<dbReference type="InterPro" id="IPR017592">
    <property type="entry name" value="Pilus_assmbl_Flp-typ_CpaB"/>
</dbReference>